<organism evidence="9 12">
    <name type="scientific">Oenococcus sicerae</name>
    <dbReference type="NCBI Taxonomy" id="2203724"/>
    <lineage>
        <taxon>Bacteria</taxon>
        <taxon>Bacillati</taxon>
        <taxon>Bacillota</taxon>
        <taxon>Bacilli</taxon>
        <taxon>Lactobacillales</taxon>
        <taxon>Lactobacillaceae</taxon>
        <taxon>Oenococcus</taxon>
    </lineage>
</organism>
<dbReference type="EMBL" id="SDWY01000004">
    <property type="protein sequence ID" value="MDN6900826.1"/>
    <property type="molecule type" value="Genomic_DNA"/>
</dbReference>
<protein>
    <recommendedName>
        <fullName evidence="5">Exodeoxyribonuclease 7 large subunit</fullName>
        <ecNumber evidence="5">3.1.11.6</ecNumber>
    </recommendedName>
    <alternativeName>
        <fullName evidence="5">Exodeoxyribonuclease VII large subunit</fullName>
        <shortName evidence="5">Exonuclease VII large subunit</shortName>
    </alternativeName>
</protein>
<dbReference type="AlphaFoldDB" id="A0AAJ1RAM3"/>
<gene>
    <name evidence="5 9" type="primary">xseA</name>
    <name evidence="10" type="ORF">DLJ48_00480</name>
    <name evidence="9" type="ORF">EVC35_07495</name>
</gene>
<evidence type="ECO:0000256" key="3">
    <source>
        <dbReference type="ARBA" id="ARBA00022801"/>
    </source>
</evidence>
<evidence type="ECO:0000259" key="8">
    <source>
        <dbReference type="Pfam" id="PF13742"/>
    </source>
</evidence>
<dbReference type="InterPro" id="IPR020579">
    <property type="entry name" value="Exonuc_VII_lsu_C"/>
</dbReference>
<dbReference type="NCBIfam" id="TIGR00237">
    <property type="entry name" value="xseA"/>
    <property type="match status" value="1"/>
</dbReference>
<dbReference type="EC" id="3.1.11.6" evidence="5"/>
<dbReference type="GO" id="GO:0003676">
    <property type="term" value="F:nucleic acid binding"/>
    <property type="evidence" value="ECO:0007669"/>
    <property type="project" value="InterPro"/>
</dbReference>
<evidence type="ECO:0000313" key="12">
    <source>
        <dbReference type="Proteomes" id="UP001167919"/>
    </source>
</evidence>
<evidence type="ECO:0000259" key="7">
    <source>
        <dbReference type="Pfam" id="PF02601"/>
    </source>
</evidence>
<comment type="function">
    <text evidence="5">Bidirectionally degrades single-stranded DNA into large acid-insoluble oligonucleotides, which are then degraded further into small acid-soluble oligonucleotides.</text>
</comment>
<feature type="domain" description="OB-fold nucleic acid binding" evidence="8">
    <location>
        <begin position="9"/>
        <end position="103"/>
    </location>
</feature>
<reference evidence="9" key="2">
    <citation type="submission" date="2019-01" db="EMBL/GenBank/DDBJ databases">
        <title>Oenococcus sicerae UCMA17102.</title>
        <authorList>
            <person name="Cousin F.J."/>
            <person name="Le Guellec R."/>
            <person name="Cretenet M."/>
        </authorList>
    </citation>
    <scope>NUCLEOTIDE SEQUENCE</scope>
    <source>
        <strain evidence="9">UCMA17102</strain>
    </source>
</reference>
<feature type="domain" description="Exonuclease VII large subunit C-terminal" evidence="7">
    <location>
        <begin position="133"/>
        <end position="332"/>
    </location>
</feature>
<evidence type="ECO:0000256" key="4">
    <source>
        <dbReference type="ARBA" id="ARBA00022839"/>
    </source>
</evidence>
<comment type="subunit">
    <text evidence="5">Heterooligomer composed of large and small subunits.</text>
</comment>
<dbReference type="HAMAP" id="MF_00378">
    <property type="entry name" value="Exonuc_7_L"/>
    <property type="match status" value="1"/>
</dbReference>
<keyword evidence="3 5" id="KW-0378">Hydrolase</keyword>
<reference evidence="10 11" key="1">
    <citation type="journal article" date="2019" name="Syst. Appl. Microbiol.">
        <title>Oenococcus sicerae sp. nov., isolated from French cider.</title>
        <authorList>
            <person name="Cousin F.J."/>
            <person name="Le Guellec R."/>
            <person name="Chagnot C."/>
            <person name="Goux D."/>
            <person name="Dalmasso M."/>
            <person name="Laplace J.M."/>
            <person name="Cretenet M."/>
        </authorList>
    </citation>
    <scope>NUCLEOTIDE SEQUENCE [LARGE SCALE GENOMIC DNA]</scope>
    <source>
        <strain evidence="10 11">UCMA 15228</strain>
    </source>
</reference>
<evidence type="ECO:0000313" key="10">
    <source>
        <dbReference type="EMBL" id="QAS70581.1"/>
    </source>
</evidence>
<keyword evidence="1 5" id="KW-0963">Cytoplasm</keyword>
<dbReference type="InterPro" id="IPR025824">
    <property type="entry name" value="OB-fold_nuc-bd_dom"/>
</dbReference>
<dbReference type="PANTHER" id="PTHR30008:SF0">
    <property type="entry name" value="EXODEOXYRIBONUCLEASE 7 LARGE SUBUNIT"/>
    <property type="match status" value="1"/>
</dbReference>
<reference evidence="10" key="3">
    <citation type="submission" date="2020-01" db="EMBL/GenBank/DDBJ databases">
        <authorList>
            <person name="Cousin F.J."/>
            <person name="Le Guellec R."/>
            <person name="Cretenet M."/>
        </authorList>
    </citation>
    <scope>NUCLEOTIDE SEQUENCE</scope>
    <source>
        <strain evidence="10">UCMA 15228</strain>
    </source>
</reference>
<evidence type="ECO:0000313" key="9">
    <source>
        <dbReference type="EMBL" id="MDN6900826.1"/>
    </source>
</evidence>
<dbReference type="CDD" id="cd04489">
    <property type="entry name" value="ExoVII_LU_OBF"/>
    <property type="match status" value="1"/>
</dbReference>
<proteinExistence type="inferred from homology"/>
<sequence length="404" mass="45085">MTDQAVEFLTVGALNRYLSAKFSRDPYLKQISITGEVFGYKLSNGSAYFDLRDDDDASIRAYVSPSVLRGFSFDFKSGDKVNLTASVRLYEKRAYASIFVFSMQPAGLGELYLKLAEIKNKLTKEGLFSKPVKPLNYFPKKVAVITSKTGAVIHDIRSTIGHRNPKLQIELFQSIVQGDKAVDDLMAAMMKADQSDADAIIIARGGGSMLDLWPFNDEKLVRLVASLSKPVISSIGHETDTTLTDLAADYRVETPTAAGNKVTPAISDYYHILDQMIYRFSDDIQRSLKKNLDQFEYLANSPALKSFNQVFVNHDQKLQNLNLQLVNLFTSRFQKTGQQFINLTGKLDALSPLKVLDRGFSLTYKDHKLIKNAAELKPNDQVKITFAQGSALAEIKELHDVGKI</sequence>
<keyword evidence="11" id="KW-1185">Reference proteome</keyword>
<dbReference type="GO" id="GO:0005737">
    <property type="term" value="C:cytoplasm"/>
    <property type="evidence" value="ECO:0007669"/>
    <property type="project" value="UniProtKB-SubCell"/>
</dbReference>
<evidence type="ECO:0000313" key="11">
    <source>
        <dbReference type="Proteomes" id="UP000286907"/>
    </source>
</evidence>
<dbReference type="Pfam" id="PF02601">
    <property type="entry name" value="Exonuc_VII_L"/>
    <property type="match status" value="1"/>
</dbReference>
<evidence type="ECO:0000256" key="6">
    <source>
        <dbReference type="RuleBase" id="RU004355"/>
    </source>
</evidence>
<dbReference type="EMBL" id="CP029684">
    <property type="protein sequence ID" value="QAS70581.1"/>
    <property type="molecule type" value="Genomic_DNA"/>
</dbReference>
<dbReference type="Proteomes" id="UP001167919">
    <property type="component" value="Unassembled WGS sequence"/>
</dbReference>
<dbReference type="InterPro" id="IPR003753">
    <property type="entry name" value="Exonuc_VII_L"/>
</dbReference>
<name>A0AAJ1RAM3_9LACO</name>
<accession>A0AAJ1RAM3</accession>
<dbReference type="GO" id="GO:0006308">
    <property type="term" value="P:DNA catabolic process"/>
    <property type="evidence" value="ECO:0007669"/>
    <property type="project" value="UniProtKB-UniRule"/>
</dbReference>
<evidence type="ECO:0000256" key="2">
    <source>
        <dbReference type="ARBA" id="ARBA00022722"/>
    </source>
</evidence>
<keyword evidence="4 5" id="KW-0269">Exonuclease</keyword>
<dbReference type="Proteomes" id="UP000286907">
    <property type="component" value="Chromosome"/>
</dbReference>
<evidence type="ECO:0000256" key="1">
    <source>
        <dbReference type="ARBA" id="ARBA00022490"/>
    </source>
</evidence>
<dbReference type="GO" id="GO:0008855">
    <property type="term" value="F:exodeoxyribonuclease VII activity"/>
    <property type="evidence" value="ECO:0007669"/>
    <property type="project" value="UniProtKB-UniRule"/>
</dbReference>
<evidence type="ECO:0000256" key="5">
    <source>
        <dbReference type="HAMAP-Rule" id="MF_00378"/>
    </source>
</evidence>
<dbReference type="Pfam" id="PF13742">
    <property type="entry name" value="tRNA_anti_2"/>
    <property type="match status" value="1"/>
</dbReference>
<comment type="subcellular location">
    <subcellularLocation>
        <location evidence="5 6">Cytoplasm</location>
    </subcellularLocation>
</comment>
<comment type="similarity">
    <text evidence="5 6">Belongs to the XseA family.</text>
</comment>
<comment type="catalytic activity">
    <reaction evidence="5 6">
        <text>Exonucleolytic cleavage in either 5'- to 3'- or 3'- to 5'-direction to yield nucleoside 5'-phosphates.</text>
        <dbReference type="EC" id="3.1.11.6"/>
    </reaction>
</comment>
<dbReference type="PANTHER" id="PTHR30008">
    <property type="entry name" value="EXODEOXYRIBONUCLEASE 7 LARGE SUBUNIT"/>
    <property type="match status" value="1"/>
</dbReference>
<keyword evidence="2 5" id="KW-0540">Nuclease</keyword>
<dbReference type="GO" id="GO:0009318">
    <property type="term" value="C:exodeoxyribonuclease VII complex"/>
    <property type="evidence" value="ECO:0007669"/>
    <property type="project" value="UniProtKB-UniRule"/>
</dbReference>